<name>A0A7U4DNJ4_DESPD</name>
<dbReference type="NCBIfam" id="TIGR02595">
    <property type="entry name" value="PEP_CTERM"/>
    <property type="match status" value="1"/>
</dbReference>
<keyword evidence="4" id="KW-1185">Reference proteome</keyword>
<evidence type="ECO:0000259" key="2">
    <source>
        <dbReference type="PROSITE" id="PS50234"/>
    </source>
</evidence>
<dbReference type="KEGG" id="dpr:Despr_0933"/>
<evidence type="ECO:0000313" key="3">
    <source>
        <dbReference type="EMBL" id="ADW17107.1"/>
    </source>
</evidence>
<gene>
    <name evidence="3" type="ordered locus">Despr_0933</name>
</gene>
<dbReference type="InterPro" id="IPR002035">
    <property type="entry name" value="VWF_A"/>
</dbReference>
<dbReference type="PANTHER" id="PTHR24020:SF84">
    <property type="entry name" value="VWFA DOMAIN-CONTAINING PROTEIN"/>
    <property type="match status" value="1"/>
</dbReference>
<dbReference type="RefSeq" id="WP_015723651.1">
    <property type="nucleotide sequence ID" value="NC_014972.1"/>
</dbReference>
<dbReference type="InterPro" id="IPR050525">
    <property type="entry name" value="ECM_Assembly_Org"/>
</dbReference>
<evidence type="ECO:0000256" key="1">
    <source>
        <dbReference type="SAM" id="SignalP"/>
    </source>
</evidence>
<feature type="domain" description="VWFA" evidence="2">
    <location>
        <begin position="70"/>
        <end position="245"/>
    </location>
</feature>
<dbReference type="EMBL" id="CP002364">
    <property type="protein sequence ID" value="ADW17107.1"/>
    <property type="molecule type" value="Genomic_DNA"/>
</dbReference>
<dbReference type="Pfam" id="PF07589">
    <property type="entry name" value="PEP-CTERM"/>
    <property type="match status" value="1"/>
</dbReference>
<dbReference type="InterPro" id="IPR013424">
    <property type="entry name" value="Ice-binding_C"/>
</dbReference>
<organism evidence="3 4">
    <name type="scientific">Desulfobulbus propionicus (strain ATCC 33891 / DSM 2032 / VKM B-1956 / 1pr3)</name>
    <dbReference type="NCBI Taxonomy" id="577650"/>
    <lineage>
        <taxon>Bacteria</taxon>
        <taxon>Pseudomonadati</taxon>
        <taxon>Thermodesulfobacteriota</taxon>
        <taxon>Desulfobulbia</taxon>
        <taxon>Desulfobulbales</taxon>
        <taxon>Desulfobulbaceae</taxon>
        <taxon>Desulfobulbus</taxon>
    </lineage>
</organism>
<feature type="chain" id="PRO_5030790273" evidence="1">
    <location>
        <begin position="25"/>
        <end position="336"/>
    </location>
</feature>
<keyword evidence="1" id="KW-0732">Signal</keyword>
<evidence type="ECO:0000313" key="4">
    <source>
        <dbReference type="Proteomes" id="UP000006365"/>
    </source>
</evidence>
<dbReference type="CDD" id="cd00198">
    <property type="entry name" value="vWFA"/>
    <property type="match status" value="1"/>
</dbReference>
<protein>
    <submittedName>
        <fullName evidence="3">von Willebrand factor type A</fullName>
    </submittedName>
</protein>
<feature type="signal peptide" evidence="1">
    <location>
        <begin position="1"/>
        <end position="24"/>
    </location>
</feature>
<dbReference type="PROSITE" id="PS50234">
    <property type="entry name" value="VWFA"/>
    <property type="match status" value="1"/>
</dbReference>
<dbReference type="Proteomes" id="UP000006365">
    <property type="component" value="Chromosome"/>
</dbReference>
<proteinExistence type="predicted"/>
<sequence>MLGKKWLFLAVAAMMAVFASSALADTSVSWVSPSNGSSYVEGTVLGASQPDGAITGQAGASGMTGGTGLDLMLVIDVSGSMSGSKLTAVKAAAVALVNSLPNNTTQVGIVKYSSSANMVEMLQDLTSNKSDLIATINGLSASGSTATGTAIQVATAELLSSRAIAGHAKMEVVLSDGEYNVGIDPKIAAAQAHAQGITVHTVGVQLYGTGYTSMQQTAVAGGGIFTNVNNLNDLVALFSGTGGNLVGLDHVDIQLADGSWKYDIATDGLGNFILPDQVIALGANTFTAHAYGTDGTSASAVLTLYGTPNAVPEPTTMLLFGVGLAGLVGLSRARKA</sequence>
<dbReference type="InterPro" id="IPR036465">
    <property type="entry name" value="vWFA_dom_sf"/>
</dbReference>
<accession>A0A7U4DNJ4</accession>
<dbReference type="Pfam" id="PF00092">
    <property type="entry name" value="VWA"/>
    <property type="match status" value="1"/>
</dbReference>
<dbReference type="SMART" id="SM00327">
    <property type="entry name" value="VWA"/>
    <property type="match status" value="1"/>
</dbReference>
<dbReference type="SUPFAM" id="SSF53300">
    <property type="entry name" value="vWA-like"/>
    <property type="match status" value="1"/>
</dbReference>
<dbReference type="Gene3D" id="3.40.50.410">
    <property type="entry name" value="von Willebrand factor, type A domain"/>
    <property type="match status" value="1"/>
</dbReference>
<reference evidence="3 4" key="1">
    <citation type="journal article" date="2011" name="Stand. Genomic Sci.">
        <title>Complete genome sequence of Desulfobulbus propionicus type strain (1pr3).</title>
        <authorList>
            <person name="Pagani I."/>
            <person name="Lapidus A."/>
            <person name="Nolan M."/>
            <person name="Lucas S."/>
            <person name="Hammon N."/>
            <person name="Deshpande S."/>
            <person name="Cheng J.F."/>
            <person name="Chertkov O."/>
            <person name="Davenport K."/>
            <person name="Tapia R."/>
            <person name="Han C."/>
            <person name="Goodwin L."/>
            <person name="Pitluck S."/>
            <person name="Liolios K."/>
            <person name="Mavromatis K."/>
            <person name="Ivanova N."/>
            <person name="Mikhailova N."/>
            <person name="Pati A."/>
            <person name="Chen A."/>
            <person name="Palaniappan K."/>
            <person name="Land M."/>
            <person name="Hauser L."/>
            <person name="Chang Y.J."/>
            <person name="Jeffries C.D."/>
            <person name="Detter J.C."/>
            <person name="Brambilla E."/>
            <person name="Kannan K.P."/>
            <person name="Djao O.D."/>
            <person name="Rohde M."/>
            <person name="Pukall R."/>
            <person name="Spring S."/>
            <person name="Goker M."/>
            <person name="Sikorski J."/>
            <person name="Woyke T."/>
            <person name="Bristow J."/>
            <person name="Eisen J.A."/>
            <person name="Markowitz V."/>
            <person name="Hugenholtz P."/>
            <person name="Kyrpides N.C."/>
            <person name="Klenk H.P."/>
        </authorList>
    </citation>
    <scope>NUCLEOTIDE SEQUENCE [LARGE SCALE GENOMIC DNA]</scope>
    <source>
        <strain evidence="4">ATCC 33891 / DSM 2032 / 1pr3</strain>
    </source>
</reference>
<dbReference type="PANTHER" id="PTHR24020">
    <property type="entry name" value="COLLAGEN ALPHA"/>
    <property type="match status" value="1"/>
</dbReference>
<dbReference type="AlphaFoldDB" id="A0A7U4DNJ4"/>